<dbReference type="STRING" id="1423820.FC64_GL000234"/>
<dbReference type="SUPFAM" id="SSF110710">
    <property type="entry name" value="TTHA0583/YokD-like"/>
    <property type="match status" value="1"/>
</dbReference>
<name>A0A0R1ZDY0_9LACO</name>
<comment type="similarity">
    <text evidence="1">Belongs to the UPF0340 family.</text>
</comment>
<dbReference type="HAMAP" id="MF_00800">
    <property type="entry name" value="UPF0340"/>
    <property type="match status" value="1"/>
</dbReference>
<reference evidence="2 3" key="1">
    <citation type="journal article" date="2015" name="Genome Announc.">
        <title>Expanding the biotechnology potential of lactobacilli through comparative genomics of 213 strains and associated genera.</title>
        <authorList>
            <person name="Sun Z."/>
            <person name="Harris H.M."/>
            <person name="McCann A."/>
            <person name="Guo C."/>
            <person name="Argimon S."/>
            <person name="Zhang W."/>
            <person name="Yang X."/>
            <person name="Jeffery I.B."/>
            <person name="Cooney J.C."/>
            <person name="Kagawa T.F."/>
            <person name="Liu W."/>
            <person name="Song Y."/>
            <person name="Salvetti E."/>
            <person name="Wrobel A."/>
            <person name="Rasinkangas P."/>
            <person name="Parkhill J."/>
            <person name="Rea M.C."/>
            <person name="O'Sullivan O."/>
            <person name="Ritari J."/>
            <person name="Douillard F.P."/>
            <person name="Paul Ross R."/>
            <person name="Yang R."/>
            <person name="Briner A.E."/>
            <person name="Felis G.E."/>
            <person name="de Vos W.M."/>
            <person name="Barrangou R."/>
            <person name="Klaenhammer T.R."/>
            <person name="Caufield P.W."/>
            <person name="Cui Y."/>
            <person name="Zhang H."/>
            <person name="O'Toole P.W."/>
        </authorList>
    </citation>
    <scope>NUCLEOTIDE SEQUENCE [LARGE SCALE GENOMIC DNA]</scope>
    <source>
        <strain evidence="2 3">DSM 20653</strain>
    </source>
</reference>
<dbReference type="Proteomes" id="UP000051291">
    <property type="component" value="Unassembled WGS sequence"/>
</dbReference>
<comment type="caution">
    <text evidence="2">The sequence shown here is derived from an EMBL/GenBank/DDBJ whole genome shotgun (WGS) entry which is preliminary data.</text>
</comment>
<keyword evidence="3" id="KW-1185">Reference proteome</keyword>
<protein>
    <recommendedName>
        <fullName evidence="1">UPF0340 protein FC64_GL000234</fullName>
    </recommendedName>
</protein>
<sequence length="199" mass="22038">MIDLADIKENLSDVLTDYFNNEKFDLKPGSLFVVGCSTSMIRGEWMGTDSALSIGKAVYETLQAFLKPRKIDLAIQGCEHINRALLMEREVAEKHNFEIVSVCPSMHAGGGTQVAAYEEMEDPVEVEHIIADGGIDIGGTDIGMHVKFVQVPVRLKHHMIGAANVTGLYTRPKLIGGQRALYTFSDKNKIDTWDNLNEK</sequence>
<dbReference type="Pfam" id="PF04260">
    <property type="entry name" value="DUF436"/>
    <property type="match status" value="1"/>
</dbReference>
<evidence type="ECO:0000256" key="1">
    <source>
        <dbReference type="HAMAP-Rule" id="MF_00800"/>
    </source>
</evidence>
<dbReference type="AlphaFoldDB" id="A0A0R1ZDY0"/>
<dbReference type="EMBL" id="AYYZ01000012">
    <property type="protein sequence ID" value="KRM52951.1"/>
    <property type="molecule type" value="Genomic_DNA"/>
</dbReference>
<dbReference type="PIRSF" id="PIRSF007510">
    <property type="entry name" value="UCP007510"/>
    <property type="match status" value="1"/>
</dbReference>
<dbReference type="Gene3D" id="3.40.50.10360">
    <property type="entry name" value="Hypothetical protein TT1679"/>
    <property type="match status" value="1"/>
</dbReference>
<dbReference type="InterPro" id="IPR006340">
    <property type="entry name" value="DUF436"/>
</dbReference>
<accession>A0A0R1ZDY0</accession>
<proteinExistence type="inferred from homology"/>
<dbReference type="RefSeq" id="WP_202987240.1">
    <property type="nucleotide sequence ID" value="NZ_AYYZ01000012.1"/>
</dbReference>
<gene>
    <name evidence="2" type="ORF">FC64_GL000234</name>
</gene>
<dbReference type="NCBIfam" id="TIGR01440">
    <property type="entry name" value="TIGR01440 family protein"/>
    <property type="match status" value="1"/>
</dbReference>
<evidence type="ECO:0000313" key="2">
    <source>
        <dbReference type="EMBL" id="KRM52951.1"/>
    </source>
</evidence>
<dbReference type="InterPro" id="IPR028345">
    <property type="entry name" value="Antibiotic_NAT-like"/>
</dbReference>
<evidence type="ECO:0000313" key="3">
    <source>
        <dbReference type="Proteomes" id="UP000051291"/>
    </source>
</evidence>
<dbReference type="PATRIC" id="fig|1423820.4.peg.236"/>
<organism evidence="2 3">
    <name type="scientific">Ligilactobacillus araffinosus DSM 20653</name>
    <dbReference type="NCBI Taxonomy" id="1423820"/>
    <lineage>
        <taxon>Bacteria</taxon>
        <taxon>Bacillati</taxon>
        <taxon>Bacillota</taxon>
        <taxon>Bacilli</taxon>
        <taxon>Lactobacillales</taxon>
        <taxon>Lactobacillaceae</taxon>
        <taxon>Ligilactobacillus</taxon>
    </lineage>
</organism>